<proteinExistence type="predicted"/>
<sequence>MTNRGVNKWIGNRKETYEATNSEYRKNLESYEYFVIPTRYPKQTRVNGDYRNWKSSKPIPRGWVDISRITGPVVRKLDDGYIRQRLALSKSNIAYNQHYIERILNNPKTPKCNREVAIKFVKDHPDYFIPRPTDTPFEDLNRHNSIINGDNPDRKFISRFI</sequence>
<evidence type="ECO:0000313" key="2">
    <source>
        <dbReference type="Proteomes" id="UP000273278"/>
    </source>
</evidence>
<dbReference type="AlphaFoldDB" id="A0A3G3III5"/>
<reference evidence="1 2" key="1">
    <citation type="submission" date="2016-10" db="EMBL/GenBank/DDBJ databases">
        <title>Complete genome of the TMA-utilizing, human hosted archaeon Methanomethylophilus alvus Gen. nov, sp. nov., strain Mx-05, derived from a pure culture.</title>
        <authorList>
            <person name="Brugere J.-F."/>
            <person name="Ben Hania W."/>
            <person name="Chaudhary P.P."/>
            <person name="Gaci N."/>
            <person name="Borrel G."/>
            <person name="Cao Van Tuat L."/>
            <person name="Fardeau M.-L."/>
            <person name="Harris H.M.B."/>
            <person name="O'Toole P.W."/>
            <person name="Ollivier B."/>
        </authorList>
    </citation>
    <scope>NUCLEOTIDE SEQUENCE [LARGE SCALE GENOMIC DNA]</scope>
    <source>
        <strain evidence="1 2">Mx-05</strain>
    </source>
</reference>
<organism evidence="1 2">
    <name type="scientific">Methanomethylophilus alvi</name>
    <dbReference type="NCBI Taxonomy" id="1291540"/>
    <lineage>
        <taxon>Archaea</taxon>
        <taxon>Methanobacteriati</taxon>
        <taxon>Thermoplasmatota</taxon>
        <taxon>Thermoplasmata</taxon>
        <taxon>Methanomassiliicoccales</taxon>
        <taxon>Methanomethylophilaceae</taxon>
        <taxon>Methanomethylophilus</taxon>
    </lineage>
</organism>
<dbReference type="RefSeq" id="WP_015505435.1">
    <property type="nucleotide sequence ID" value="NZ_CP017686.1"/>
</dbReference>
<protein>
    <submittedName>
        <fullName evidence="1">Uncharacterized protein</fullName>
    </submittedName>
</protein>
<name>A0A3G3III5_9ARCH</name>
<dbReference type="EMBL" id="CP017686">
    <property type="protein sequence ID" value="AYQ55653.1"/>
    <property type="molecule type" value="Genomic_DNA"/>
</dbReference>
<dbReference type="GeneID" id="41322319"/>
<gene>
    <name evidence="1" type="ORF">BKD89_07605</name>
</gene>
<evidence type="ECO:0000313" key="1">
    <source>
        <dbReference type="EMBL" id="AYQ55653.1"/>
    </source>
</evidence>
<dbReference type="Proteomes" id="UP000273278">
    <property type="component" value="Chromosome"/>
</dbReference>
<accession>A0A3G3III5</accession>